<dbReference type="SUPFAM" id="SSF102405">
    <property type="entry name" value="MCP/YpsA-like"/>
    <property type="match status" value="1"/>
</dbReference>
<dbReference type="GO" id="GO:0009294">
    <property type="term" value="P:DNA-mediated transformation"/>
    <property type="evidence" value="ECO:0007669"/>
    <property type="project" value="InterPro"/>
</dbReference>
<evidence type="ECO:0000313" key="3">
    <source>
        <dbReference type="EMBL" id="KUG55341.1"/>
    </source>
</evidence>
<sequence>MHPTPPAPRPDHDPLLLARAGLSRLVEPTDPTAMLLLAALGPVAALEIATGARPIGAAEHPVFVRAAAEAGYGPRQVDLRRALARWGPRAAELDPAEDLAAATRAGAWFAVPEDPDWPAALTDLGLYRPVGLWGRGDRRLLGFPAARAVAVVGSRDCSTYGRHVALDLAGALAARGWTVVSGGAHGIDEAAHSAALATGTAHPATVSVMACGIDRLYPPGNRELLRRVEAAGLLLAEVAPGCTPSRYRFLQRNRIIAALSAGTVVVEARWRSGAQNTAHHADGLSRPVGAVPGSVHADTSAGCHRLLREGTAVLVTDIDEVLELIQPIGTAAVPERPGPVSVVDGLPDRDRVLLDALPLRSPSRPDHLSRVAGLSVREVLGGLRRLEERGLAEGSGQGWRRRG</sequence>
<evidence type="ECO:0000313" key="4">
    <source>
        <dbReference type="Proteomes" id="UP000053512"/>
    </source>
</evidence>
<dbReference type="AlphaFoldDB" id="A0A0W8I840"/>
<gene>
    <name evidence="3" type="ORF">AVL61_04125</name>
</gene>
<dbReference type="NCBIfam" id="TIGR00732">
    <property type="entry name" value="dprA"/>
    <property type="match status" value="1"/>
</dbReference>
<reference evidence="4" key="1">
    <citation type="submission" date="2015-12" db="EMBL/GenBank/DDBJ databases">
        <authorList>
            <person name="Nair G.R."/>
            <person name="Kaur G."/>
            <person name="Mayilraj S."/>
        </authorList>
    </citation>
    <scope>NUCLEOTIDE SEQUENCE [LARGE SCALE GENOMIC DNA]</scope>
    <source>
        <strain evidence="4">CD08_4</strain>
    </source>
</reference>
<dbReference type="Pfam" id="PF02481">
    <property type="entry name" value="DNA_processg_A"/>
    <property type="match status" value="1"/>
</dbReference>
<organism evidence="3 4">
    <name type="scientific">Kocuria rosea subsp. polaris</name>
    <dbReference type="NCBI Taxonomy" id="136273"/>
    <lineage>
        <taxon>Bacteria</taxon>
        <taxon>Bacillati</taxon>
        <taxon>Actinomycetota</taxon>
        <taxon>Actinomycetes</taxon>
        <taxon>Micrococcales</taxon>
        <taxon>Micrococcaceae</taxon>
        <taxon>Kocuria</taxon>
    </lineage>
</organism>
<dbReference type="Proteomes" id="UP000053512">
    <property type="component" value="Unassembled WGS sequence"/>
</dbReference>
<protein>
    <submittedName>
        <fullName evidence="3">DNA transporter</fullName>
    </submittedName>
</protein>
<dbReference type="PANTHER" id="PTHR43022">
    <property type="entry name" value="PROTEIN SMF"/>
    <property type="match status" value="1"/>
</dbReference>
<proteinExistence type="inferred from homology"/>
<dbReference type="OrthoDB" id="9785707at2"/>
<comment type="caution">
    <text evidence="3">The sequence shown here is derived from an EMBL/GenBank/DDBJ whole genome shotgun (WGS) entry which is preliminary data.</text>
</comment>
<dbReference type="PANTHER" id="PTHR43022:SF1">
    <property type="entry name" value="PROTEIN SMF"/>
    <property type="match status" value="1"/>
</dbReference>
<dbReference type="RefSeq" id="WP_058874604.1">
    <property type="nucleotide sequence ID" value="NZ_LQBK01000033.1"/>
</dbReference>
<evidence type="ECO:0000256" key="1">
    <source>
        <dbReference type="ARBA" id="ARBA00006525"/>
    </source>
</evidence>
<evidence type="ECO:0000259" key="2">
    <source>
        <dbReference type="Pfam" id="PF02481"/>
    </source>
</evidence>
<dbReference type="Gene3D" id="3.40.50.450">
    <property type="match status" value="1"/>
</dbReference>
<dbReference type="InterPro" id="IPR003488">
    <property type="entry name" value="DprA"/>
</dbReference>
<dbReference type="EMBL" id="LQBK01000033">
    <property type="protein sequence ID" value="KUG55341.1"/>
    <property type="molecule type" value="Genomic_DNA"/>
</dbReference>
<dbReference type="InterPro" id="IPR057666">
    <property type="entry name" value="DrpA_SLOG"/>
</dbReference>
<name>A0A0W8I840_KOCRO</name>
<feature type="domain" description="Smf/DprA SLOG" evidence="2">
    <location>
        <begin position="109"/>
        <end position="325"/>
    </location>
</feature>
<accession>A0A0W8I840</accession>
<comment type="similarity">
    <text evidence="1">Belongs to the DprA/Smf family.</text>
</comment>